<feature type="active site" description="Proton acceptor" evidence="11 12">
    <location>
        <position position="434"/>
    </location>
</feature>
<evidence type="ECO:0000256" key="13">
    <source>
        <dbReference type="PIRSR" id="PIRSR000130-3"/>
    </source>
</evidence>
<comment type="cofactor">
    <cofactor evidence="1 11">
        <name>K(+)</name>
        <dbReference type="ChEBI" id="CHEBI:29103"/>
    </cofactor>
</comment>
<evidence type="ECO:0000313" key="19">
    <source>
        <dbReference type="EMBL" id="KAB2933945.1"/>
    </source>
</evidence>
<evidence type="ECO:0000256" key="3">
    <source>
        <dbReference type="ARBA" id="ARBA00022723"/>
    </source>
</evidence>
<dbReference type="Pfam" id="PF00571">
    <property type="entry name" value="CBS"/>
    <property type="match status" value="2"/>
</dbReference>
<comment type="subunit">
    <text evidence="11">Homotetramer.</text>
</comment>
<comment type="activity regulation">
    <text evidence="11">Mycophenolic acid (MPA) is a non-competitive inhibitor that prevents formation of the closed enzyme conformation by binding to the same site as the amobile flap. In contrast, mizoribine monophosphate (MZP) is a competitive inhibitor that induces the closed conformation. MPA is a potent inhibitor of mammalian IMPDHs but a poor inhibitor of the bacterial enzymes. MZP is a more potent inhibitor of bacterial IMPDH.</text>
</comment>
<dbReference type="CDD" id="cd04601">
    <property type="entry name" value="CBS_pair_IMPDH"/>
    <property type="match status" value="1"/>
</dbReference>
<gene>
    <name evidence="11 19" type="primary">guaB</name>
    <name evidence="19" type="ORF">F9K24_05625</name>
</gene>
<keyword evidence="8 11" id="KW-0520">NAD</keyword>
<dbReference type="Gene3D" id="3.20.20.70">
    <property type="entry name" value="Aldolase class I"/>
    <property type="match status" value="1"/>
</dbReference>
<feature type="binding site" evidence="11">
    <location>
        <begin position="371"/>
        <end position="373"/>
    </location>
    <ligand>
        <name>IMP</name>
        <dbReference type="ChEBI" id="CHEBI:58053"/>
    </ligand>
</feature>
<dbReference type="NCBIfam" id="TIGR01302">
    <property type="entry name" value="IMP_dehydrog"/>
    <property type="match status" value="1"/>
</dbReference>
<dbReference type="InterPro" id="IPR000644">
    <property type="entry name" value="CBS_dom"/>
</dbReference>
<organism evidence="19 20">
    <name type="scientific">Leptonema illini</name>
    <dbReference type="NCBI Taxonomy" id="183"/>
    <lineage>
        <taxon>Bacteria</taxon>
        <taxon>Pseudomonadati</taxon>
        <taxon>Spirochaetota</taxon>
        <taxon>Spirochaetia</taxon>
        <taxon>Leptospirales</taxon>
        <taxon>Leptospiraceae</taxon>
        <taxon>Leptonema</taxon>
    </lineage>
</organism>
<dbReference type="InterPro" id="IPR005990">
    <property type="entry name" value="IMP_DH"/>
</dbReference>
<evidence type="ECO:0000256" key="17">
    <source>
        <dbReference type="RuleBase" id="RU003928"/>
    </source>
</evidence>
<keyword evidence="9 15" id="KW-0129">CBS domain</keyword>
<evidence type="ECO:0000313" key="20">
    <source>
        <dbReference type="Proteomes" id="UP000460298"/>
    </source>
</evidence>
<dbReference type="GO" id="GO:0006177">
    <property type="term" value="P:GMP biosynthetic process"/>
    <property type="evidence" value="ECO:0007669"/>
    <property type="project" value="UniProtKB-UniRule"/>
</dbReference>
<dbReference type="InterPro" id="IPR046342">
    <property type="entry name" value="CBS_dom_sf"/>
</dbReference>
<feature type="binding site" evidence="11">
    <location>
        <position position="336"/>
    </location>
    <ligand>
        <name>IMP</name>
        <dbReference type="ChEBI" id="CHEBI:58053"/>
    </ligand>
</feature>
<feature type="domain" description="CBS" evidence="18">
    <location>
        <begin position="125"/>
        <end position="184"/>
    </location>
</feature>
<feature type="binding site" evidence="11 13">
    <location>
        <begin position="331"/>
        <end position="333"/>
    </location>
    <ligand>
        <name>NAD(+)</name>
        <dbReference type="ChEBI" id="CHEBI:57540"/>
    </ligand>
</feature>
<evidence type="ECO:0000256" key="7">
    <source>
        <dbReference type="ARBA" id="ARBA00023002"/>
    </source>
</evidence>
<evidence type="ECO:0000256" key="1">
    <source>
        <dbReference type="ARBA" id="ARBA00001958"/>
    </source>
</evidence>
<dbReference type="PANTHER" id="PTHR11911">
    <property type="entry name" value="INOSINE-5-MONOPHOSPHATE DEHYDROGENASE RELATED"/>
    <property type="match status" value="1"/>
</dbReference>
<dbReference type="AlphaFoldDB" id="A0A833H3U2"/>
<dbReference type="Pfam" id="PF00478">
    <property type="entry name" value="IMPDH"/>
    <property type="match status" value="1"/>
</dbReference>
<dbReference type="SUPFAM" id="SSF51412">
    <property type="entry name" value="Inosine monophosphate dehydrogenase (IMPDH)"/>
    <property type="match status" value="1"/>
</dbReference>
<dbReference type="SMART" id="SM01240">
    <property type="entry name" value="IMPDH"/>
    <property type="match status" value="1"/>
</dbReference>
<comment type="similarity">
    <text evidence="2 11 16">Belongs to the IMPDH/GMPR family.</text>
</comment>
<feature type="binding site" description="in other chain" evidence="11 14">
    <location>
        <position position="333"/>
    </location>
    <ligand>
        <name>K(+)</name>
        <dbReference type="ChEBI" id="CHEBI:29103"/>
        <note>ligand shared between two tetrameric partners</note>
    </ligand>
</feature>
<dbReference type="GO" id="GO:0003938">
    <property type="term" value="F:IMP dehydrogenase activity"/>
    <property type="evidence" value="ECO:0007669"/>
    <property type="project" value="UniProtKB-UniRule"/>
</dbReference>
<dbReference type="PROSITE" id="PS00487">
    <property type="entry name" value="IMP_DH_GMP_RED"/>
    <property type="match status" value="1"/>
</dbReference>
<keyword evidence="6 11" id="KW-0630">Potassium</keyword>
<accession>A0A833H3U2</accession>
<dbReference type="SMART" id="SM00116">
    <property type="entry name" value="CBS"/>
    <property type="match status" value="2"/>
</dbReference>
<evidence type="ECO:0000259" key="18">
    <source>
        <dbReference type="PROSITE" id="PS51371"/>
    </source>
</evidence>
<evidence type="ECO:0000256" key="12">
    <source>
        <dbReference type="PIRSR" id="PIRSR000130-1"/>
    </source>
</evidence>
<feature type="binding site" evidence="13">
    <location>
        <begin position="281"/>
        <end position="283"/>
    </location>
    <ligand>
        <name>NAD(+)</name>
        <dbReference type="ChEBI" id="CHEBI:57540"/>
    </ligand>
</feature>
<protein>
    <recommendedName>
        <fullName evidence="11 17">Inosine-5'-monophosphate dehydrogenase</fullName>
        <shortName evidence="11">IMP dehydrogenase</shortName>
        <shortName evidence="11">IMPD</shortName>
        <shortName evidence="11">IMPDH</shortName>
        <ecNumber evidence="11 17">1.1.1.205</ecNumber>
    </recommendedName>
</protein>
<evidence type="ECO:0000256" key="2">
    <source>
        <dbReference type="ARBA" id="ARBA00005502"/>
    </source>
</evidence>
<name>A0A833H3U2_9LEPT</name>
<dbReference type="InterPro" id="IPR015875">
    <property type="entry name" value="IMP_DH/GMP_Rdtase_CS"/>
</dbReference>
<proteinExistence type="inferred from homology"/>
<dbReference type="SUPFAM" id="SSF54631">
    <property type="entry name" value="CBS-domain pair"/>
    <property type="match status" value="1"/>
</dbReference>
<feature type="binding site" evidence="11">
    <location>
        <position position="446"/>
    </location>
    <ligand>
        <name>IMP</name>
        <dbReference type="ChEBI" id="CHEBI:58053"/>
    </ligand>
</feature>
<comment type="caution">
    <text evidence="11">Lacks conserved residue(s) required for the propagation of feature annotation.</text>
</comment>
<dbReference type="HAMAP" id="MF_01964">
    <property type="entry name" value="IMPDH"/>
    <property type="match status" value="1"/>
</dbReference>
<dbReference type="Proteomes" id="UP000460298">
    <property type="component" value="Unassembled WGS sequence"/>
</dbReference>
<evidence type="ECO:0000256" key="14">
    <source>
        <dbReference type="PIRSR" id="PIRSR000130-4"/>
    </source>
</evidence>
<feature type="binding site" evidence="11">
    <location>
        <position position="501"/>
    </location>
    <ligand>
        <name>K(+)</name>
        <dbReference type="ChEBI" id="CHEBI:29103"/>
        <note>ligand shared between two tetrameric partners</note>
    </ligand>
</feature>
<dbReference type="GO" id="GO:0000166">
    <property type="term" value="F:nucleotide binding"/>
    <property type="evidence" value="ECO:0007669"/>
    <property type="project" value="UniProtKB-UniRule"/>
</dbReference>
<reference evidence="19 20" key="1">
    <citation type="submission" date="2019-10" db="EMBL/GenBank/DDBJ databases">
        <title>Extracellular Electron Transfer in a Candidatus Methanoperedens spp. Enrichment Culture.</title>
        <authorList>
            <person name="Berger S."/>
            <person name="Rangel Shaw D."/>
            <person name="Berben T."/>
            <person name="In 'T Zandt M."/>
            <person name="Frank J."/>
            <person name="Reimann J."/>
            <person name="Jetten M.S.M."/>
            <person name="Welte C.U."/>
        </authorList>
    </citation>
    <scope>NUCLEOTIDE SEQUENCE [LARGE SCALE GENOMIC DNA]</scope>
    <source>
        <strain evidence="19">SB12</strain>
    </source>
</reference>
<evidence type="ECO:0000256" key="5">
    <source>
        <dbReference type="ARBA" id="ARBA00022755"/>
    </source>
</evidence>
<sequence length="526" mass="57754">MPGAGSQEYTKLTDDADFQINAEDLRDGFSAEEMFAGQTGLTYKDFIVLPGFIDFHPSEVDLDTQLTRDLRIKKPLISSPMDTVTEDRMAIAMALTGGIGIIHYNNTIEQQRDLILKVKRFKNGFITDPIVLSPRNTIEDVYTIKARFGFSGIPITEDGTRNGKLIGIVTNRDVDLEKDRTLTLDRVMTKDLVTVREGIPLAEANEILKSSKKGKLPIVNEKGQLVSLICRTDIKKHREYPDASKDSQKRLMVGAAISTKLEARDRLEALIEAGVDVVVVDSAQGNSHYQIELLQYMKKHYPEVQIIAGNVVTMDQCYNLIKAGADALRIGMGPGSICITQDTMAVGRAQATAVYQTAKFARRYNVPVIADGGISNIGDIAVALAIGASTTMMGSMFAGTSEAPGEYFYENGVRLKRYRGMASLEAMEAGGAKRYFSEDLDIKVAQGVTGAVVDKGSMFQYVPYLVQGLKQSFQDMGVKSIPELHEQMGQGKVRFERRSLSAQAQGTVHGLYSYTSPVVGASRREK</sequence>
<feature type="domain" description="CBS" evidence="18">
    <location>
        <begin position="188"/>
        <end position="244"/>
    </location>
</feature>
<dbReference type="EMBL" id="WBUI01000004">
    <property type="protein sequence ID" value="KAB2933945.1"/>
    <property type="molecule type" value="Genomic_DNA"/>
</dbReference>
<feature type="binding site" evidence="11">
    <location>
        <begin position="418"/>
        <end position="422"/>
    </location>
    <ligand>
        <name>IMP</name>
        <dbReference type="ChEBI" id="CHEBI:58053"/>
    </ligand>
</feature>
<feature type="binding site" description="in other chain" evidence="11 14">
    <location>
        <position position="338"/>
    </location>
    <ligand>
        <name>K(+)</name>
        <dbReference type="ChEBI" id="CHEBI:29103"/>
        <note>ligand shared between two tetrameric partners</note>
    </ligand>
</feature>
<keyword evidence="5 11" id="KW-0658">Purine biosynthesis</keyword>
<dbReference type="FunFam" id="3.20.20.70:FF:000086">
    <property type="entry name" value="IMP dehydrogenase, putative"/>
    <property type="match status" value="1"/>
</dbReference>
<comment type="caution">
    <text evidence="19">The sequence shown here is derived from an EMBL/GenBank/DDBJ whole genome shotgun (WGS) entry which is preliminary data.</text>
</comment>
<evidence type="ECO:0000256" key="9">
    <source>
        <dbReference type="ARBA" id="ARBA00023122"/>
    </source>
</evidence>
<dbReference type="PIRSF" id="PIRSF000130">
    <property type="entry name" value="IMPDH"/>
    <property type="match status" value="1"/>
</dbReference>
<dbReference type="EC" id="1.1.1.205" evidence="11 17"/>
<dbReference type="GO" id="GO:0046872">
    <property type="term" value="F:metal ion binding"/>
    <property type="evidence" value="ECO:0007669"/>
    <property type="project" value="UniProtKB-UniRule"/>
</dbReference>
<keyword evidence="7 11" id="KW-0560">Oxidoreductase</keyword>
<dbReference type="InterPro" id="IPR001093">
    <property type="entry name" value="IMP_DH_GMPRt"/>
</dbReference>
<evidence type="ECO:0000256" key="4">
    <source>
        <dbReference type="ARBA" id="ARBA00022749"/>
    </source>
</evidence>
<dbReference type="CDD" id="cd00381">
    <property type="entry name" value="IMPDH"/>
    <property type="match status" value="1"/>
</dbReference>
<evidence type="ECO:0000256" key="16">
    <source>
        <dbReference type="RuleBase" id="RU003927"/>
    </source>
</evidence>
<comment type="pathway">
    <text evidence="11 17">Purine metabolism; XMP biosynthesis via de novo pathway; XMP from IMP: step 1/1.</text>
</comment>
<dbReference type="UniPathway" id="UPA00601">
    <property type="reaction ID" value="UER00295"/>
</dbReference>
<comment type="function">
    <text evidence="11">Catalyzes the conversion of inosine 5'-phosphate (IMP) to xanthosine 5'-phosphate (XMP), the first committed and rate-limiting step in the de novo synthesis of guanine nucleotides, and therefore plays an important role in the regulation of cell growth.</text>
</comment>
<dbReference type="GO" id="GO:0006183">
    <property type="term" value="P:GTP biosynthetic process"/>
    <property type="evidence" value="ECO:0007669"/>
    <property type="project" value="TreeGrafter"/>
</dbReference>
<keyword evidence="4 11" id="KW-0332">GMP biosynthesis</keyword>
<dbReference type="PROSITE" id="PS51371">
    <property type="entry name" value="CBS"/>
    <property type="match status" value="2"/>
</dbReference>
<evidence type="ECO:0000256" key="10">
    <source>
        <dbReference type="ARBA" id="ARBA00048028"/>
    </source>
</evidence>
<evidence type="ECO:0000256" key="8">
    <source>
        <dbReference type="ARBA" id="ARBA00023027"/>
    </source>
</evidence>
<feature type="binding site" evidence="11">
    <location>
        <position position="281"/>
    </location>
    <ligand>
        <name>NAD(+)</name>
        <dbReference type="ChEBI" id="CHEBI:57540"/>
    </ligand>
</feature>
<comment type="catalytic activity">
    <reaction evidence="10 11 17">
        <text>IMP + NAD(+) + H2O = XMP + NADH + H(+)</text>
        <dbReference type="Rhea" id="RHEA:11708"/>
        <dbReference type="ChEBI" id="CHEBI:15377"/>
        <dbReference type="ChEBI" id="CHEBI:15378"/>
        <dbReference type="ChEBI" id="CHEBI:57464"/>
        <dbReference type="ChEBI" id="CHEBI:57540"/>
        <dbReference type="ChEBI" id="CHEBI:57945"/>
        <dbReference type="ChEBI" id="CHEBI:58053"/>
        <dbReference type="EC" id="1.1.1.205"/>
    </reaction>
</comment>
<dbReference type="PANTHER" id="PTHR11911:SF111">
    <property type="entry name" value="INOSINE-5'-MONOPHOSPHATE DEHYDROGENASE"/>
    <property type="match status" value="1"/>
</dbReference>
<keyword evidence="3 11" id="KW-0479">Metal-binding</keyword>
<feature type="active site" description="Thioimidate intermediate" evidence="11 12">
    <location>
        <position position="338"/>
    </location>
</feature>
<evidence type="ECO:0000256" key="6">
    <source>
        <dbReference type="ARBA" id="ARBA00022958"/>
    </source>
</evidence>
<evidence type="ECO:0000256" key="11">
    <source>
        <dbReference type="HAMAP-Rule" id="MF_01964"/>
    </source>
</evidence>
<feature type="binding site" description="in other chain" evidence="11 14">
    <location>
        <position position="335"/>
    </location>
    <ligand>
        <name>K(+)</name>
        <dbReference type="ChEBI" id="CHEBI:29103"/>
        <note>ligand shared between two tetrameric partners</note>
    </ligand>
</feature>
<dbReference type="InterPro" id="IPR013785">
    <property type="entry name" value="Aldolase_TIM"/>
</dbReference>
<feature type="binding site" evidence="11">
    <location>
        <begin position="394"/>
        <end position="395"/>
    </location>
    <ligand>
        <name>IMP</name>
        <dbReference type="ChEBI" id="CHEBI:58053"/>
    </ligand>
</feature>
<evidence type="ECO:0000256" key="15">
    <source>
        <dbReference type="PROSITE-ProRule" id="PRU00703"/>
    </source>
</evidence>